<dbReference type="Pfam" id="PF14071">
    <property type="entry name" value="YlbD_coat"/>
    <property type="match status" value="1"/>
</dbReference>
<reference evidence="3" key="1">
    <citation type="journal article" date="2019" name="Int. J. Syst. Evol. Microbiol.">
        <title>The Global Catalogue of Microorganisms (GCM) 10K type strain sequencing project: providing services to taxonomists for standard genome sequencing and annotation.</title>
        <authorList>
            <consortium name="The Broad Institute Genomics Platform"/>
            <consortium name="The Broad Institute Genome Sequencing Center for Infectious Disease"/>
            <person name="Wu L."/>
            <person name="Ma J."/>
        </authorList>
    </citation>
    <scope>NUCLEOTIDE SEQUENCE [LARGE SCALE GENOMIC DNA]</scope>
    <source>
        <strain evidence="3">KCTC 3913</strain>
    </source>
</reference>
<keyword evidence="3" id="KW-1185">Reference proteome</keyword>
<evidence type="ECO:0000256" key="1">
    <source>
        <dbReference type="SAM" id="MobiDB-lite"/>
    </source>
</evidence>
<dbReference type="InterPro" id="IPR025953">
    <property type="entry name" value="YlbD_coat"/>
</dbReference>
<feature type="region of interest" description="Disordered" evidence="1">
    <location>
        <begin position="116"/>
        <end position="140"/>
    </location>
</feature>
<sequence length="140" mass="16078">MTRKLHPKVAEFKSFVKKHPKIIKDVRNGTAQWQDLFEDWYLLGEEDSRWDEYREGKDEEKKTSQNSDGNKAGSWMDQVREMVKNMDANQLQGHINSISEALGAVQGVLSQFQSSNSTKVASKIEETSSKPSHPFSFRKD</sequence>
<comment type="caution">
    <text evidence="2">The sequence shown here is derived from an EMBL/GenBank/DDBJ whole genome shotgun (WGS) entry which is preliminary data.</text>
</comment>
<dbReference type="RefSeq" id="WP_377935047.1">
    <property type="nucleotide sequence ID" value="NZ_JBHUMF010000024.1"/>
</dbReference>
<feature type="region of interest" description="Disordered" evidence="1">
    <location>
        <begin position="52"/>
        <end position="74"/>
    </location>
</feature>
<evidence type="ECO:0000313" key="3">
    <source>
        <dbReference type="Proteomes" id="UP001597506"/>
    </source>
</evidence>
<proteinExistence type="predicted"/>
<evidence type="ECO:0000313" key="2">
    <source>
        <dbReference type="EMBL" id="MFD2681117.1"/>
    </source>
</evidence>
<protein>
    <submittedName>
        <fullName evidence="2">YlbD family protein</fullName>
    </submittedName>
</protein>
<organism evidence="2 3">
    <name type="scientific">Bacillus seohaeanensis</name>
    <dbReference type="NCBI Taxonomy" id="284580"/>
    <lineage>
        <taxon>Bacteria</taxon>
        <taxon>Bacillati</taxon>
        <taxon>Bacillota</taxon>
        <taxon>Bacilli</taxon>
        <taxon>Bacillales</taxon>
        <taxon>Bacillaceae</taxon>
        <taxon>Bacillus</taxon>
    </lineage>
</organism>
<feature type="compositionally biased region" description="Basic and acidic residues" evidence="1">
    <location>
        <begin position="52"/>
        <end position="63"/>
    </location>
</feature>
<name>A0ABW5RR02_9BACI</name>
<accession>A0ABW5RR02</accession>
<dbReference type="Proteomes" id="UP001597506">
    <property type="component" value="Unassembled WGS sequence"/>
</dbReference>
<gene>
    <name evidence="2" type="ORF">ACFSUL_10205</name>
</gene>
<dbReference type="EMBL" id="JBHUMF010000024">
    <property type="protein sequence ID" value="MFD2681117.1"/>
    <property type="molecule type" value="Genomic_DNA"/>
</dbReference>